<keyword evidence="3 8" id="KW-0732">Signal</keyword>
<dbReference type="InterPro" id="IPR001254">
    <property type="entry name" value="Trypsin_dom"/>
</dbReference>
<dbReference type="PRINTS" id="PR00722">
    <property type="entry name" value="CHYMOTRYPSIN"/>
</dbReference>
<dbReference type="OMA" id="MCRASYL"/>
<dbReference type="InterPro" id="IPR009003">
    <property type="entry name" value="Peptidase_S1_PA"/>
</dbReference>
<reference evidence="10 11" key="1">
    <citation type="submission" date="2015-08" db="EMBL/GenBank/DDBJ databases">
        <title>Ancestral chromatin configuration constrains chromatin evolution on differentiating sex chromosomes in Drosophila.</title>
        <authorList>
            <person name="Zhou Q."/>
            <person name="Bachtrog D."/>
        </authorList>
    </citation>
    <scope>NUCLEOTIDE SEQUENCE [LARGE SCALE GENOMIC DNA]</scope>
    <source>
        <tissue evidence="10">Whole larvae</tissue>
    </source>
</reference>
<keyword evidence="2" id="KW-0645">Protease</keyword>
<evidence type="ECO:0000256" key="5">
    <source>
        <dbReference type="ARBA" id="ARBA00022825"/>
    </source>
</evidence>
<dbReference type="Pfam" id="PF00089">
    <property type="entry name" value="Trypsin"/>
    <property type="match status" value="1"/>
</dbReference>
<organism evidence="10 11">
    <name type="scientific">Drosophila busckii</name>
    <name type="common">Fruit fly</name>
    <dbReference type="NCBI Taxonomy" id="30019"/>
    <lineage>
        <taxon>Eukaryota</taxon>
        <taxon>Metazoa</taxon>
        <taxon>Ecdysozoa</taxon>
        <taxon>Arthropoda</taxon>
        <taxon>Hexapoda</taxon>
        <taxon>Insecta</taxon>
        <taxon>Pterygota</taxon>
        <taxon>Neoptera</taxon>
        <taxon>Endopterygota</taxon>
        <taxon>Diptera</taxon>
        <taxon>Brachycera</taxon>
        <taxon>Muscomorpha</taxon>
        <taxon>Ephydroidea</taxon>
        <taxon>Drosophilidae</taxon>
        <taxon>Drosophila</taxon>
    </lineage>
</organism>
<evidence type="ECO:0000256" key="2">
    <source>
        <dbReference type="ARBA" id="ARBA00022670"/>
    </source>
</evidence>
<keyword evidence="4" id="KW-0378">Hydrolase</keyword>
<evidence type="ECO:0000256" key="1">
    <source>
        <dbReference type="ARBA" id="ARBA00007664"/>
    </source>
</evidence>
<dbReference type="OrthoDB" id="10051896at2759"/>
<dbReference type="PROSITE" id="PS00134">
    <property type="entry name" value="TRYPSIN_HIS"/>
    <property type="match status" value="1"/>
</dbReference>
<evidence type="ECO:0000256" key="8">
    <source>
        <dbReference type="SAM" id="SignalP"/>
    </source>
</evidence>
<dbReference type="CDD" id="cd00190">
    <property type="entry name" value="Tryp_SPc"/>
    <property type="match status" value="1"/>
</dbReference>
<feature type="signal peptide" evidence="8">
    <location>
        <begin position="1"/>
        <end position="18"/>
    </location>
</feature>
<dbReference type="GO" id="GO:0004252">
    <property type="term" value="F:serine-type endopeptidase activity"/>
    <property type="evidence" value="ECO:0007669"/>
    <property type="project" value="InterPro"/>
</dbReference>
<evidence type="ECO:0000313" key="11">
    <source>
        <dbReference type="Proteomes" id="UP000494163"/>
    </source>
</evidence>
<dbReference type="InterPro" id="IPR043504">
    <property type="entry name" value="Peptidase_S1_PA_chymotrypsin"/>
</dbReference>
<evidence type="ECO:0000256" key="4">
    <source>
        <dbReference type="ARBA" id="ARBA00022801"/>
    </source>
</evidence>
<protein>
    <submittedName>
        <fullName evidence="10">CG10587</fullName>
    </submittedName>
</protein>
<dbReference type="InterPro" id="IPR050430">
    <property type="entry name" value="Peptidase_S1"/>
</dbReference>
<dbReference type="AlphaFoldDB" id="A0A0M4F098"/>
<keyword evidence="5" id="KW-0720">Serine protease</keyword>
<dbReference type="SMR" id="A0A0M4F098"/>
<dbReference type="PROSITE" id="PS50240">
    <property type="entry name" value="TRYPSIN_DOM"/>
    <property type="match status" value="1"/>
</dbReference>
<evidence type="ECO:0000259" key="9">
    <source>
        <dbReference type="PROSITE" id="PS50240"/>
    </source>
</evidence>
<dbReference type="Gene3D" id="2.40.10.10">
    <property type="entry name" value="Trypsin-like serine proteases"/>
    <property type="match status" value="1"/>
</dbReference>
<evidence type="ECO:0000256" key="7">
    <source>
        <dbReference type="ARBA" id="ARBA00023157"/>
    </source>
</evidence>
<keyword evidence="11" id="KW-1185">Reference proteome</keyword>
<proteinExistence type="inferred from homology"/>
<evidence type="ECO:0000313" key="10">
    <source>
        <dbReference type="EMBL" id="ALC44487.1"/>
    </source>
</evidence>
<accession>A0A0M4F098</accession>
<dbReference type="InterPro" id="IPR001314">
    <property type="entry name" value="Peptidase_S1A"/>
</dbReference>
<comment type="similarity">
    <text evidence="1">Belongs to the peptidase S1 family.</text>
</comment>
<dbReference type="STRING" id="30019.A0A0M4F098"/>
<evidence type="ECO:0000256" key="3">
    <source>
        <dbReference type="ARBA" id="ARBA00022729"/>
    </source>
</evidence>
<evidence type="ECO:0000256" key="6">
    <source>
        <dbReference type="ARBA" id="ARBA00023145"/>
    </source>
</evidence>
<keyword evidence="6" id="KW-0865">Zymogen</keyword>
<name>A0A0M4F098_DROBS</name>
<dbReference type="PANTHER" id="PTHR24276:SF94">
    <property type="entry name" value="AT20289P-RELATED"/>
    <property type="match status" value="1"/>
</dbReference>
<dbReference type="Proteomes" id="UP000494163">
    <property type="component" value="Chromosome 3L"/>
</dbReference>
<feature type="non-terminal residue" evidence="10">
    <location>
        <position position="281"/>
    </location>
</feature>
<dbReference type="FunFam" id="2.40.10.10:FF:000034">
    <property type="entry name" value="Eupolytin"/>
    <property type="match status" value="1"/>
</dbReference>
<keyword evidence="7" id="KW-1015">Disulfide bond</keyword>
<dbReference type="PANTHER" id="PTHR24276">
    <property type="entry name" value="POLYSERASE-RELATED"/>
    <property type="match status" value="1"/>
</dbReference>
<dbReference type="SMART" id="SM00020">
    <property type="entry name" value="Tryp_SPc"/>
    <property type="match status" value="1"/>
</dbReference>
<sequence length="281" mass="30467">AMLILTLLLAALLQLSLADDEPLEFGNLKQLVMPAVHNRVVGGEATTVEKLGGYIVALKYQNEFICGGSLIAERIVVSAAHCFIGRPLKGLWNITGGITRIDEEGPTVGINDYITPEAFTEKGMHMDVVVLLLEKELKGENIVKIPLCHTPLKEGLKLVVSGWGLTDPEALNPHPRLRTVSVPVIKKTKCSATYKASTNASYSAVHISKSMFCAGILGQKDACTFDSGGPIVYESDEQRELCGIVSFGISCASPKYPGVYTDVNYIKPFIEQAMRTLLSEK</sequence>
<dbReference type="InterPro" id="IPR018114">
    <property type="entry name" value="TRYPSIN_HIS"/>
</dbReference>
<dbReference type="GO" id="GO:0006508">
    <property type="term" value="P:proteolysis"/>
    <property type="evidence" value="ECO:0007669"/>
    <property type="project" value="UniProtKB-KW"/>
</dbReference>
<dbReference type="EMBL" id="CP012525">
    <property type="protein sequence ID" value="ALC44487.1"/>
    <property type="molecule type" value="Genomic_DNA"/>
</dbReference>
<feature type="non-terminal residue" evidence="10">
    <location>
        <position position="1"/>
    </location>
</feature>
<gene>
    <name evidence="10" type="ORF">Dbus_chr3Lg1653</name>
</gene>
<feature type="domain" description="Peptidase S1" evidence="9">
    <location>
        <begin position="40"/>
        <end position="275"/>
    </location>
</feature>
<dbReference type="SUPFAM" id="SSF50494">
    <property type="entry name" value="Trypsin-like serine proteases"/>
    <property type="match status" value="1"/>
</dbReference>
<feature type="chain" id="PRO_5005793973" evidence="8">
    <location>
        <begin position="19"/>
        <end position="281"/>
    </location>
</feature>